<dbReference type="EMBL" id="QKWK01000001">
    <property type="protein sequence ID" value="TXT15827.1"/>
    <property type="molecule type" value="Genomic_DNA"/>
</dbReference>
<name>A0A7D9A145_VANHU</name>
<feature type="compositionally biased region" description="Polar residues" evidence="1">
    <location>
        <begin position="297"/>
        <end position="309"/>
    </location>
</feature>
<dbReference type="InterPro" id="IPR036867">
    <property type="entry name" value="R3H_dom_sf"/>
</dbReference>
<organism evidence="2 3">
    <name type="scientific">Vanrija humicola</name>
    <name type="common">Yeast</name>
    <name type="synonym">Cryptococcus humicola</name>
    <dbReference type="NCBI Taxonomy" id="5417"/>
    <lineage>
        <taxon>Eukaryota</taxon>
        <taxon>Fungi</taxon>
        <taxon>Dikarya</taxon>
        <taxon>Basidiomycota</taxon>
        <taxon>Agaricomycotina</taxon>
        <taxon>Tremellomycetes</taxon>
        <taxon>Trichosporonales</taxon>
        <taxon>Trichosporonaceae</taxon>
        <taxon>Vanrija</taxon>
    </lineage>
</organism>
<dbReference type="Proteomes" id="UP000473826">
    <property type="component" value="Unassembled WGS sequence"/>
</dbReference>
<dbReference type="SUPFAM" id="SSF82708">
    <property type="entry name" value="R3H domain"/>
    <property type="match status" value="1"/>
</dbReference>
<feature type="compositionally biased region" description="Basic and acidic residues" evidence="1">
    <location>
        <begin position="310"/>
        <end position="325"/>
    </location>
</feature>
<dbReference type="OrthoDB" id="10256743at2759"/>
<proteinExistence type="predicted"/>
<dbReference type="CDD" id="cd02325">
    <property type="entry name" value="R3H"/>
    <property type="match status" value="1"/>
</dbReference>
<evidence type="ECO:0000256" key="1">
    <source>
        <dbReference type="SAM" id="MobiDB-lite"/>
    </source>
</evidence>
<dbReference type="AlphaFoldDB" id="A0A7D9A145"/>
<gene>
    <name evidence="2" type="ORF">VHUM_00330</name>
</gene>
<feature type="compositionally biased region" description="Low complexity" evidence="1">
    <location>
        <begin position="412"/>
        <end position="426"/>
    </location>
</feature>
<reference evidence="2 3" key="1">
    <citation type="journal article" date="2019" name="PLoS Genet.">
        <title>Convergent evolution of linked mating-type loci in basidiomycete fungi.</title>
        <authorList>
            <person name="Sun S."/>
            <person name="Coelho M.A."/>
            <person name="Heitman J."/>
            <person name="Nowrousian M."/>
        </authorList>
    </citation>
    <scope>NUCLEOTIDE SEQUENCE [LARGE SCALE GENOMIC DNA]</scope>
    <source>
        <strain evidence="2 3">CBS 4282</strain>
    </source>
</reference>
<keyword evidence="3" id="KW-1185">Reference proteome</keyword>
<evidence type="ECO:0008006" key="4">
    <source>
        <dbReference type="Google" id="ProtNLM"/>
    </source>
</evidence>
<feature type="region of interest" description="Disordered" evidence="1">
    <location>
        <begin position="33"/>
        <end position="58"/>
    </location>
</feature>
<feature type="compositionally biased region" description="Basic and acidic residues" evidence="1">
    <location>
        <begin position="34"/>
        <end position="49"/>
    </location>
</feature>
<sequence length="458" mass="49239">MLELTPPPSLRIPAILQNSRDRSVRQVEAYNAQQREKAAARREQRKEEVVAGPSKRGKRFTQRLNNSQFIDNPHISAPRRGDYAPSVPLHQRPLRPAFPADAIERSAPIAGSAGSRRDPLGASSRAGAFSTSLKGTRALLRRGGRRAEVIVPALEGAVRGWLGGELSPAADDGSWRVLEATPVALAASQGTSRANGTHGHRVPPQHRVAAPLPPLPVTDGHVPALLELSRSAAHLSLAVPDSFDRLVVHLVARYYDLVSWSEDERAESGEVVRLTHLLRPAVGRARPLPASHALVTPETSEMSGHSASEATERESDGSVTEHEDAASEPDTSFRSISERFGLVGDDDDEGWEEEEAEYVAARFGELGLHRTTSHGSSAYAGSEGGMSETEALADSVLHADDERSSVGGSERSPTASTVASPVSSVRPLPPVRRGPPQRLGGNGDWEDKPTFFDYLFGE</sequence>
<dbReference type="GO" id="GO:0003676">
    <property type="term" value="F:nucleic acid binding"/>
    <property type="evidence" value="ECO:0007669"/>
    <property type="project" value="InterPro"/>
</dbReference>
<protein>
    <recommendedName>
        <fullName evidence="4">R3H-associated N-terminal domain-containing protein</fullName>
    </recommendedName>
</protein>
<evidence type="ECO:0000313" key="2">
    <source>
        <dbReference type="EMBL" id="TXT15827.1"/>
    </source>
</evidence>
<feature type="region of interest" description="Disordered" evidence="1">
    <location>
        <begin position="292"/>
        <end position="348"/>
    </location>
</feature>
<comment type="caution">
    <text evidence="2">The sequence shown here is derived from an EMBL/GenBank/DDBJ whole genome shotgun (WGS) entry which is preliminary data.</text>
</comment>
<feature type="region of interest" description="Disordered" evidence="1">
    <location>
        <begin position="400"/>
        <end position="448"/>
    </location>
</feature>
<evidence type="ECO:0000313" key="3">
    <source>
        <dbReference type="Proteomes" id="UP000473826"/>
    </source>
</evidence>
<accession>A0A7D9A145</accession>